<dbReference type="EMBL" id="VUAA01000010">
    <property type="protein sequence ID" value="KAA1254755.1"/>
    <property type="molecule type" value="Genomic_DNA"/>
</dbReference>
<feature type="compositionally biased region" description="Basic residues" evidence="1">
    <location>
        <begin position="56"/>
        <end position="67"/>
    </location>
</feature>
<reference evidence="2 3" key="1">
    <citation type="submission" date="2019-09" db="EMBL/GenBank/DDBJ databases">
        <authorList>
            <person name="Kritzky A."/>
            <person name="Schelkanova E.Y."/>
            <person name="Alkhova Z.V."/>
            <person name="Smirnova N.I."/>
        </authorList>
    </citation>
    <scope>NUCLEOTIDE SEQUENCE [LARGE SCALE GENOMIC DNA]</scope>
    <source>
        <strain evidence="2 3">M1526</strain>
    </source>
</reference>
<gene>
    <name evidence="2" type="ORF">F0M16_10840</name>
</gene>
<dbReference type="AlphaFoldDB" id="A0A5B1C3Y3"/>
<proteinExistence type="predicted"/>
<evidence type="ECO:0000313" key="2">
    <source>
        <dbReference type="EMBL" id="KAA1254755.1"/>
    </source>
</evidence>
<name>A0A5B1C3Y3_VIBCL</name>
<comment type="caution">
    <text evidence="2">The sequence shown here is derived from an EMBL/GenBank/DDBJ whole genome shotgun (WGS) entry which is preliminary data.</text>
</comment>
<dbReference type="Proteomes" id="UP000323225">
    <property type="component" value="Unassembled WGS sequence"/>
</dbReference>
<evidence type="ECO:0000256" key="1">
    <source>
        <dbReference type="SAM" id="MobiDB-lite"/>
    </source>
</evidence>
<evidence type="ECO:0000313" key="3">
    <source>
        <dbReference type="Proteomes" id="UP000323225"/>
    </source>
</evidence>
<protein>
    <submittedName>
        <fullName evidence="2">Uncharacterized protein</fullName>
    </submittedName>
</protein>
<sequence length="67" mass="7871">MCDNIKIKNSNEIDFDLEHDSELTSKINEAFNKAESGEMRFYSSQESEKLMDERKSRVRSKNLTSHK</sequence>
<accession>A0A5B1C3Y3</accession>
<organism evidence="2 3">
    <name type="scientific">Vibrio cholerae</name>
    <dbReference type="NCBI Taxonomy" id="666"/>
    <lineage>
        <taxon>Bacteria</taxon>
        <taxon>Pseudomonadati</taxon>
        <taxon>Pseudomonadota</taxon>
        <taxon>Gammaproteobacteria</taxon>
        <taxon>Vibrionales</taxon>
        <taxon>Vibrionaceae</taxon>
        <taxon>Vibrio</taxon>
    </lineage>
</organism>
<feature type="region of interest" description="Disordered" evidence="1">
    <location>
        <begin position="42"/>
        <end position="67"/>
    </location>
</feature>
<feature type="compositionally biased region" description="Basic and acidic residues" evidence="1">
    <location>
        <begin position="46"/>
        <end position="55"/>
    </location>
</feature>